<protein>
    <submittedName>
        <fullName evidence="1">Uncharacterized protein</fullName>
    </submittedName>
</protein>
<reference evidence="1" key="1">
    <citation type="journal article" date="2014" name="Int. J. Syst. Evol. Microbiol.">
        <title>Complete genome sequence of Corynebacterium casei LMG S-19264T (=DSM 44701T), isolated from a smear-ripened cheese.</title>
        <authorList>
            <consortium name="US DOE Joint Genome Institute (JGI-PGF)"/>
            <person name="Walter F."/>
            <person name="Albersmeier A."/>
            <person name="Kalinowski J."/>
            <person name="Ruckert C."/>
        </authorList>
    </citation>
    <scope>NUCLEOTIDE SEQUENCE</scope>
    <source>
        <strain evidence="1">CGMCC 1.12785</strain>
    </source>
</reference>
<name>A0A8J2TYE1_9MICO</name>
<dbReference type="Proteomes" id="UP000616114">
    <property type="component" value="Unassembled WGS sequence"/>
</dbReference>
<dbReference type="AlphaFoldDB" id="A0A8J2TYE1"/>
<evidence type="ECO:0000313" key="1">
    <source>
        <dbReference type="EMBL" id="GGA15675.1"/>
    </source>
</evidence>
<dbReference type="EMBL" id="BMFY01000007">
    <property type="protein sequence ID" value="GGA15675.1"/>
    <property type="molecule type" value="Genomic_DNA"/>
</dbReference>
<proteinExistence type="predicted"/>
<sequence>MSRSPSPAATDLNRYSYPRPDDITRIVITTAGPFRDDLGRGRLSGQVRPARPLCTLGANRVEEIYGPLIKPAERTTVRWSEEFSDASASNAMY</sequence>
<gene>
    <name evidence="1" type="ORF">GCM10011333_18320</name>
</gene>
<evidence type="ECO:0000313" key="2">
    <source>
        <dbReference type="Proteomes" id="UP000616114"/>
    </source>
</evidence>
<organism evidence="1 2">
    <name type="scientific">Sediminivirga luteola</name>
    <dbReference type="NCBI Taxonomy" id="1774748"/>
    <lineage>
        <taxon>Bacteria</taxon>
        <taxon>Bacillati</taxon>
        <taxon>Actinomycetota</taxon>
        <taxon>Actinomycetes</taxon>
        <taxon>Micrococcales</taxon>
        <taxon>Brevibacteriaceae</taxon>
        <taxon>Sediminivirga</taxon>
    </lineage>
</organism>
<reference evidence="1" key="2">
    <citation type="submission" date="2020-09" db="EMBL/GenBank/DDBJ databases">
        <authorList>
            <person name="Sun Q."/>
            <person name="Zhou Y."/>
        </authorList>
    </citation>
    <scope>NUCLEOTIDE SEQUENCE</scope>
    <source>
        <strain evidence="1">CGMCC 1.12785</strain>
    </source>
</reference>
<keyword evidence="2" id="KW-1185">Reference proteome</keyword>
<accession>A0A8J2TYE1</accession>
<comment type="caution">
    <text evidence="1">The sequence shown here is derived from an EMBL/GenBank/DDBJ whole genome shotgun (WGS) entry which is preliminary data.</text>
</comment>